<dbReference type="EMBL" id="CP073249">
    <property type="protein sequence ID" value="QUF07071.1"/>
    <property type="molecule type" value="Genomic_DNA"/>
</dbReference>
<feature type="signal peptide" evidence="1">
    <location>
        <begin position="1"/>
        <end position="18"/>
    </location>
</feature>
<accession>A0AA45LBZ7</accession>
<sequence length="72" mass="6877">MKIRFLCFLWITGVVAPAMLGAFLAAGFSGTESATAAGLVAAAAAEVAIRLLGTPGSSGRGGSGAPATAVPA</sequence>
<name>A0AA45LBZ7_9PSEU</name>
<proteinExistence type="predicted"/>
<protein>
    <submittedName>
        <fullName evidence="2">Uncharacterized protein</fullName>
    </submittedName>
</protein>
<evidence type="ECO:0000313" key="2">
    <source>
        <dbReference type="EMBL" id="QUF07071.1"/>
    </source>
</evidence>
<feature type="chain" id="PRO_5041452905" evidence="1">
    <location>
        <begin position="19"/>
        <end position="72"/>
    </location>
</feature>
<dbReference type="Proteomes" id="UP000677152">
    <property type="component" value="Chromosome"/>
</dbReference>
<gene>
    <name evidence="2" type="ORF">KCV87_14120</name>
</gene>
<keyword evidence="1" id="KW-0732">Signal</keyword>
<organism evidence="2 3">
    <name type="scientific">Actinosynnema pretiosum subsp. pretiosum</name>
    <dbReference type="NCBI Taxonomy" id="103721"/>
    <lineage>
        <taxon>Bacteria</taxon>
        <taxon>Bacillati</taxon>
        <taxon>Actinomycetota</taxon>
        <taxon>Actinomycetes</taxon>
        <taxon>Pseudonocardiales</taxon>
        <taxon>Pseudonocardiaceae</taxon>
        <taxon>Actinosynnema</taxon>
    </lineage>
</organism>
<reference evidence="2" key="1">
    <citation type="submission" date="2021-04" db="EMBL/GenBank/DDBJ databases">
        <title>Genomic sequence of Actinosynnema pretiosum subsp. pretiosum ATCC 31280 (C-14919).</title>
        <authorList>
            <person name="Bai L."/>
            <person name="Wang X."/>
            <person name="Xiao Y."/>
        </authorList>
    </citation>
    <scope>NUCLEOTIDE SEQUENCE</scope>
    <source>
        <strain evidence="2">ATCC 31280</strain>
    </source>
</reference>
<evidence type="ECO:0000256" key="1">
    <source>
        <dbReference type="SAM" id="SignalP"/>
    </source>
</evidence>
<dbReference type="AlphaFoldDB" id="A0AA45LBZ7"/>
<evidence type="ECO:0000313" key="3">
    <source>
        <dbReference type="Proteomes" id="UP000677152"/>
    </source>
</evidence>